<dbReference type="PROSITE" id="PS51257">
    <property type="entry name" value="PROKAR_LIPOPROTEIN"/>
    <property type="match status" value="1"/>
</dbReference>
<sequence length="138" mass="14506">MRIIASAVVTSALLVVGCGGGELPTETDATPETQTQAPQTQTQAPQTQTQAPQEEGTVHAMGGPYYYATSADAGRRLTVCANTLTVFRSGPSSGTTCTLYGTPPAQSFTVSSVSGDWVFGFAYGYCNFNGWVQNGWFC</sequence>
<gene>
    <name evidence="3" type="ORF">CYFUS_007617</name>
</gene>
<feature type="chain" id="PRO_5012151349" description="Lipoprotein" evidence="2">
    <location>
        <begin position="21"/>
        <end position="138"/>
    </location>
</feature>
<organism evidence="3 4">
    <name type="scientific">Cystobacter fuscus</name>
    <dbReference type="NCBI Taxonomy" id="43"/>
    <lineage>
        <taxon>Bacteria</taxon>
        <taxon>Pseudomonadati</taxon>
        <taxon>Myxococcota</taxon>
        <taxon>Myxococcia</taxon>
        <taxon>Myxococcales</taxon>
        <taxon>Cystobacterineae</taxon>
        <taxon>Archangiaceae</taxon>
        <taxon>Cystobacter</taxon>
    </lineage>
</organism>
<name>A0A250JEX8_9BACT</name>
<keyword evidence="2" id="KW-0732">Signal</keyword>
<evidence type="ECO:0000313" key="4">
    <source>
        <dbReference type="Proteomes" id="UP000217257"/>
    </source>
</evidence>
<evidence type="ECO:0000256" key="2">
    <source>
        <dbReference type="SAM" id="SignalP"/>
    </source>
</evidence>
<evidence type="ECO:0000313" key="3">
    <source>
        <dbReference type="EMBL" id="ATB42140.1"/>
    </source>
</evidence>
<proteinExistence type="predicted"/>
<reference evidence="3 4" key="1">
    <citation type="submission" date="2017-06" db="EMBL/GenBank/DDBJ databases">
        <title>Sequencing and comparative analysis of myxobacterial genomes.</title>
        <authorList>
            <person name="Rupp O."/>
            <person name="Goesmann A."/>
            <person name="Sogaard-Andersen L."/>
        </authorList>
    </citation>
    <scope>NUCLEOTIDE SEQUENCE [LARGE SCALE GENOMIC DNA]</scope>
    <source>
        <strain evidence="3 4">DSM 52655</strain>
    </source>
</reference>
<feature type="compositionally biased region" description="Low complexity" evidence="1">
    <location>
        <begin position="24"/>
        <end position="55"/>
    </location>
</feature>
<dbReference type="Proteomes" id="UP000217257">
    <property type="component" value="Chromosome"/>
</dbReference>
<protein>
    <recommendedName>
        <fullName evidence="5">Lipoprotein</fullName>
    </recommendedName>
</protein>
<dbReference type="RefSeq" id="WP_198316289.1">
    <property type="nucleotide sequence ID" value="NZ_CP022098.1"/>
</dbReference>
<dbReference type="AlphaFoldDB" id="A0A250JEX8"/>
<feature type="signal peptide" evidence="2">
    <location>
        <begin position="1"/>
        <end position="20"/>
    </location>
</feature>
<feature type="region of interest" description="Disordered" evidence="1">
    <location>
        <begin position="23"/>
        <end position="55"/>
    </location>
</feature>
<dbReference type="EMBL" id="CP022098">
    <property type="protein sequence ID" value="ATB42140.1"/>
    <property type="molecule type" value="Genomic_DNA"/>
</dbReference>
<dbReference type="KEGG" id="cfus:CYFUS_007617"/>
<evidence type="ECO:0000256" key="1">
    <source>
        <dbReference type="SAM" id="MobiDB-lite"/>
    </source>
</evidence>
<evidence type="ECO:0008006" key="5">
    <source>
        <dbReference type="Google" id="ProtNLM"/>
    </source>
</evidence>
<accession>A0A250JEX8</accession>